<sequence length="126" mass="13798">MRITKLDHVNLRTAQLDRMIAWYVDILGLENGARPDFGFPGAWLYAGDAAIVHLIEVSGDPGAGSDGDLKLEHFALRATDVDAFEARLNAHGVPYKTSGIAELGIVAFNIWDPDGNHIHVDFTESR</sequence>
<dbReference type="InterPro" id="IPR029068">
    <property type="entry name" value="Glyas_Bleomycin-R_OHBP_Dase"/>
</dbReference>
<organism evidence="2 3">
    <name type="scientific">Tateyamaria armeniaca</name>
    <dbReference type="NCBI Taxonomy" id="2518930"/>
    <lineage>
        <taxon>Bacteria</taxon>
        <taxon>Pseudomonadati</taxon>
        <taxon>Pseudomonadota</taxon>
        <taxon>Alphaproteobacteria</taxon>
        <taxon>Rhodobacterales</taxon>
        <taxon>Roseobacteraceae</taxon>
        <taxon>Tateyamaria</taxon>
    </lineage>
</organism>
<gene>
    <name evidence="2" type="ORF">ACERZ8_20475</name>
</gene>
<dbReference type="Proteomes" id="UP001627408">
    <property type="component" value="Unassembled WGS sequence"/>
</dbReference>
<reference evidence="2 3" key="1">
    <citation type="submission" date="2024-08" db="EMBL/GenBank/DDBJ databases">
        <title>Tateyamaria sp. nov., isolated from marine algae.</title>
        <authorList>
            <person name="Choi B.J."/>
            <person name="Kim J.M."/>
            <person name="Lee J.K."/>
            <person name="Choi D.G."/>
            <person name="Bayburt H."/>
            <person name="Baek J.H."/>
            <person name="Han D.M."/>
            <person name="Jeon C.O."/>
        </authorList>
    </citation>
    <scope>NUCLEOTIDE SEQUENCE [LARGE SCALE GENOMIC DNA]</scope>
    <source>
        <strain evidence="2 3">KMU-156</strain>
    </source>
</reference>
<keyword evidence="3" id="KW-1185">Reference proteome</keyword>
<evidence type="ECO:0000313" key="2">
    <source>
        <dbReference type="EMBL" id="MFL4472139.1"/>
    </source>
</evidence>
<dbReference type="PANTHER" id="PTHR46142:SF3">
    <property type="entry name" value="F18B13.24 PROTEIN"/>
    <property type="match status" value="1"/>
</dbReference>
<name>A0ABW8UZF2_9RHOB</name>
<evidence type="ECO:0000259" key="1">
    <source>
        <dbReference type="PROSITE" id="PS51819"/>
    </source>
</evidence>
<dbReference type="InterPro" id="IPR004360">
    <property type="entry name" value="Glyas_Fos-R_dOase_dom"/>
</dbReference>
<comment type="caution">
    <text evidence="2">The sequence shown here is derived from an EMBL/GenBank/DDBJ whole genome shotgun (WGS) entry which is preliminary data.</text>
</comment>
<protein>
    <submittedName>
        <fullName evidence="2">VOC family protein</fullName>
    </submittedName>
</protein>
<dbReference type="InterPro" id="IPR037523">
    <property type="entry name" value="VOC_core"/>
</dbReference>
<feature type="domain" description="VOC" evidence="1">
    <location>
        <begin position="5"/>
        <end position="123"/>
    </location>
</feature>
<dbReference type="EMBL" id="JBHDIY010000002">
    <property type="protein sequence ID" value="MFL4472139.1"/>
    <property type="molecule type" value="Genomic_DNA"/>
</dbReference>
<dbReference type="PANTHER" id="PTHR46142">
    <property type="match status" value="1"/>
</dbReference>
<proteinExistence type="predicted"/>
<evidence type="ECO:0000313" key="3">
    <source>
        <dbReference type="Proteomes" id="UP001627408"/>
    </source>
</evidence>
<accession>A0ABW8UZF2</accession>
<dbReference type="Gene3D" id="3.10.180.10">
    <property type="entry name" value="2,3-Dihydroxybiphenyl 1,2-Dioxygenase, domain 1"/>
    <property type="match status" value="1"/>
</dbReference>
<dbReference type="Pfam" id="PF00903">
    <property type="entry name" value="Glyoxalase"/>
    <property type="match status" value="1"/>
</dbReference>
<dbReference type="RefSeq" id="WP_407594030.1">
    <property type="nucleotide sequence ID" value="NZ_JBHDIY010000002.1"/>
</dbReference>
<dbReference type="SUPFAM" id="SSF54593">
    <property type="entry name" value="Glyoxalase/Bleomycin resistance protein/Dihydroxybiphenyl dioxygenase"/>
    <property type="match status" value="1"/>
</dbReference>
<dbReference type="PROSITE" id="PS51819">
    <property type="entry name" value="VOC"/>
    <property type="match status" value="1"/>
</dbReference>